<reference evidence="25" key="3">
    <citation type="submission" date="2020-02" db="EMBL/GenBank/DDBJ databases">
        <authorList>
            <person name="Littmann E."/>
            <person name="Sorbara M."/>
        </authorList>
    </citation>
    <scope>NUCLEOTIDE SEQUENCE</scope>
    <source>
        <strain evidence="27">MSK.11.9</strain>
        <strain evidence="26">MSK.15.32</strain>
        <strain evidence="25">MSK.22.53</strain>
    </source>
</reference>
<evidence type="ECO:0000313" key="21">
    <source>
        <dbReference type="EMBL" id="MCB5617846.1"/>
    </source>
</evidence>
<dbReference type="EMBL" id="QRTJ01000001">
    <property type="protein sequence ID" value="RGQ71491.1"/>
    <property type="molecule type" value="Genomic_DNA"/>
</dbReference>
<evidence type="ECO:0000256" key="2">
    <source>
        <dbReference type="ARBA" id="ARBA00004651"/>
    </source>
</evidence>
<dbReference type="Proteomes" id="UP001296643">
    <property type="component" value="Unassembled WGS sequence"/>
</dbReference>
<evidence type="ECO:0000313" key="34">
    <source>
        <dbReference type="EMBL" id="RHJ14718.1"/>
    </source>
</evidence>
<comment type="pathway">
    <text evidence="4">Lipid metabolism.</text>
</comment>
<dbReference type="GeneID" id="57435339"/>
<dbReference type="EMBL" id="JAAIRV010000008">
    <property type="protein sequence ID" value="NSI58000.1"/>
    <property type="molecule type" value="Genomic_DNA"/>
</dbReference>
<evidence type="ECO:0000313" key="42">
    <source>
        <dbReference type="Proteomes" id="UP001211731"/>
    </source>
</evidence>
<reference evidence="20" key="4">
    <citation type="submission" date="2021-10" db="EMBL/GenBank/DDBJ databases">
        <title>Collection of gut derived symbiotic bacterial strains cultured from healthy donors.</title>
        <authorList>
            <person name="Lin H."/>
            <person name="Littmann E."/>
            <person name="Claire K."/>
            <person name="Pamer E."/>
        </authorList>
    </citation>
    <scope>NUCLEOTIDE SEQUENCE</scope>
    <source>
        <strain evidence="21">MSK.23.18</strain>
        <strain evidence="20">MSK.23.4</strain>
    </source>
</reference>
<evidence type="ECO:0000256" key="10">
    <source>
        <dbReference type="ARBA" id="ARBA00022679"/>
    </source>
</evidence>
<dbReference type="Proteomes" id="UP000283992">
    <property type="component" value="Unassembled WGS sequence"/>
</dbReference>
<evidence type="ECO:0000313" key="39">
    <source>
        <dbReference type="Proteomes" id="UP000284472"/>
    </source>
</evidence>
<evidence type="ECO:0000313" key="37">
    <source>
        <dbReference type="Proteomes" id="UP000283981"/>
    </source>
</evidence>
<dbReference type="GO" id="GO:0005886">
    <property type="term" value="C:plasma membrane"/>
    <property type="evidence" value="ECO:0007669"/>
    <property type="project" value="UniProtKB-SubCell"/>
</dbReference>
<evidence type="ECO:0000256" key="1">
    <source>
        <dbReference type="ARBA" id="ARBA00001698"/>
    </source>
</evidence>
<reference evidence="25" key="2">
    <citation type="journal article" date="2020" name="Cell Host Microbe">
        <title>Functional and Genomic Variation between Human-Derived Isolates of Lachnospiraceae Reveals Inter- and Intra-Species Diversity.</title>
        <authorList>
            <person name="Sorbara M.T."/>
            <person name="Littmann E.R."/>
            <person name="Fontana E."/>
            <person name="Moody T.U."/>
            <person name="Kohout C.E."/>
            <person name="Gjonbalaj M."/>
            <person name="Eaton V."/>
            <person name="Seok R."/>
            <person name="Leiner I.M."/>
            <person name="Pamer E.G."/>
        </authorList>
    </citation>
    <scope>NUCLEOTIDE SEQUENCE</scope>
    <source>
        <strain evidence="27">MSK.11.9</strain>
        <strain evidence="26">MSK.15.32</strain>
        <strain evidence="25">MSK.22.53</strain>
    </source>
</reference>
<evidence type="ECO:0000313" key="31">
    <source>
        <dbReference type="EMBL" id="RHD06191.1"/>
    </source>
</evidence>
<evidence type="ECO:0000313" key="32">
    <source>
        <dbReference type="EMBL" id="RHG19255.1"/>
    </source>
</evidence>
<feature type="transmembrane region" description="Helical" evidence="19">
    <location>
        <begin position="205"/>
        <end position="227"/>
    </location>
</feature>
<proteinExistence type="inferred from homology"/>
<sequence length="269" mass="29133">MFKTRLLSGILLVVIALITVITGGNVLFATLFLISMIGVYELYRVFEIENKAVGICGFLFAAGYYGLLYAKPLLPDTTDWFMLLFMAFVICLMAVLVFSYPKYRTEQMLAAFFGVFYVAVMLSYIYQTRILPGGVFQVWLVFICAWGCDTCAYCVGMLIGKHKMAPKLSPKKSVEGGIGGIAGAALIAVLYALAINHWGNAGVSVASFAIIGAAGGAISQIGDLAASAIKRNHDIKDYGKLIPGHGGILDRFDSIIFTAPIIFYLSVLL</sequence>
<keyword evidence="12 18" id="KW-0548">Nucleotidyltransferase</keyword>
<keyword evidence="11 18" id="KW-0812">Transmembrane</keyword>
<evidence type="ECO:0000313" key="27">
    <source>
        <dbReference type="EMBL" id="NSI65865.1"/>
    </source>
</evidence>
<evidence type="ECO:0000313" key="36">
    <source>
        <dbReference type="Proteomes" id="UP000283834"/>
    </source>
</evidence>
<dbReference type="EMBL" id="QRIA01000008">
    <property type="protein sequence ID" value="RHG19255.1"/>
    <property type="molecule type" value="Genomic_DNA"/>
</dbReference>
<evidence type="ECO:0000313" key="41">
    <source>
        <dbReference type="Proteomes" id="UP000286137"/>
    </source>
</evidence>
<dbReference type="PROSITE" id="PS01315">
    <property type="entry name" value="CDS"/>
    <property type="match status" value="1"/>
</dbReference>
<evidence type="ECO:0000313" key="29">
    <source>
        <dbReference type="EMBL" id="RGQ71491.1"/>
    </source>
</evidence>
<dbReference type="PANTHER" id="PTHR46382">
    <property type="entry name" value="PHOSPHATIDATE CYTIDYLYLTRANSFERASE"/>
    <property type="match status" value="1"/>
</dbReference>
<evidence type="ECO:0000256" key="17">
    <source>
        <dbReference type="ARBA" id="ARBA00023264"/>
    </source>
</evidence>
<comment type="pathway">
    <text evidence="3 18">Phospholipid metabolism; CDP-diacylglycerol biosynthesis; CDP-diacylglycerol from sn-glycerol 3-phosphate: step 3/3.</text>
</comment>
<evidence type="ECO:0000256" key="3">
    <source>
        <dbReference type="ARBA" id="ARBA00005119"/>
    </source>
</evidence>
<reference evidence="23" key="6">
    <citation type="submission" date="2023-01" db="EMBL/GenBank/DDBJ databases">
        <title>Human gut microbiome strain richness.</title>
        <authorList>
            <person name="Chen-Liaw A."/>
        </authorList>
    </citation>
    <scope>NUCLEOTIDE SEQUENCE</scope>
    <source>
        <strain evidence="23">1001217st1_A9_1001217B_191108</strain>
        <strain evidence="22">RTP21484st1_H11_RTP21484_190118</strain>
    </source>
</reference>
<reference evidence="35 36" key="1">
    <citation type="submission" date="2018-08" db="EMBL/GenBank/DDBJ databases">
        <title>A genome reference for cultivated species of the human gut microbiota.</title>
        <authorList>
            <person name="Zou Y."/>
            <person name="Xue W."/>
            <person name="Luo G."/>
        </authorList>
    </citation>
    <scope>NUCLEOTIDE SEQUENCE [LARGE SCALE GENOMIC DNA]</scope>
    <source>
        <strain evidence="30 36">AF19-16AC</strain>
        <strain evidence="29 41">AF27-4BH</strain>
        <strain evidence="34 38">AM12-54</strain>
        <strain evidence="33 37">AM21-18</strain>
        <strain evidence="32 40">AM22-7AC</strain>
        <strain evidence="31 39">AM32-6</strain>
        <strain evidence="28 35">TF01-20-2</strain>
    </source>
</reference>
<evidence type="ECO:0000256" key="12">
    <source>
        <dbReference type="ARBA" id="ARBA00022695"/>
    </source>
</evidence>
<evidence type="ECO:0000313" key="25">
    <source>
        <dbReference type="EMBL" id="NSI17883.1"/>
    </source>
</evidence>
<evidence type="ECO:0000256" key="16">
    <source>
        <dbReference type="ARBA" id="ARBA00023209"/>
    </source>
</evidence>
<evidence type="ECO:0000256" key="19">
    <source>
        <dbReference type="SAM" id="Phobius"/>
    </source>
</evidence>
<comment type="subcellular location">
    <subcellularLocation>
        <location evidence="2">Cell membrane</location>
        <topology evidence="2">Multi-pass membrane protein</topology>
    </subcellularLocation>
</comment>
<dbReference type="EMBL" id="JAQMLA010000001">
    <property type="protein sequence ID" value="MDB8685199.1"/>
    <property type="molecule type" value="Genomic_DNA"/>
</dbReference>
<evidence type="ECO:0000256" key="7">
    <source>
        <dbReference type="ARBA" id="ARBA00019373"/>
    </source>
</evidence>
<evidence type="ECO:0000313" key="33">
    <source>
        <dbReference type="EMBL" id="RHG86532.1"/>
    </source>
</evidence>
<evidence type="ECO:0000313" key="30">
    <source>
        <dbReference type="EMBL" id="RGT41133.1"/>
    </source>
</evidence>
<evidence type="ECO:0000256" key="8">
    <source>
        <dbReference type="ARBA" id="ARBA00022475"/>
    </source>
</evidence>
<dbReference type="GO" id="GO:0004605">
    <property type="term" value="F:phosphatidate cytidylyltransferase activity"/>
    <property type="evidence" value="ECO:0007669"/>
    <property type="project" value="UniProtKB-EC"/>
</dbReference>
<feature type="transmembrane region" description="Helical" evidence="19">
    <location>
        <begin position="80"/>
        <end position="101"/>
    </location>
</feature>
<evidence type="ECO:0000313" key="23">
    <source>
        <dbReference type="EMBL" id="MDB8737233.1"/>
    </source>
</evidence>
<keyword evidence="10 18" id="KW-0808">Transferase</keyword>
<comment type="similarity">
    <text evidence="5 18">Belongs to the CDS family.</text>
</comment>
<dbReference type="Proteomes" id="UP000286137">
    <property type="component" value="Unassembled WGS sequence"/>
</dbReference>
<name>A0A2N5NKH4_MEDGN</name>
<feature type="transmembrane region" description="Helical" evidence="19">
    <location>
        <begin position="138"/>
        <end position="159"/>
    </location>
</feature>
<dbReference type="Proteomes" id="UP000283834">
    <property type="component" value="Unassembled WGS sequence"/>
</dbReference>
<dbReference type="Proteomes" id="UP000283981">
    <property type="component" value="Unassembled WGS sequence"/>
</dbReference>
<evidence type="ECO:0000256" key="14">
    <source>
        <dbReference type="ARBA" id="ARBA00023098"/>
    </source>
</evidence>
<feature type="transmembrane region" description="Helical" evidence="19">
    <location>
        <begin position="6"/>
        <end position="39"/>
    </location>
</feature>
<dbReference type="AlphaFoldDB" id="A0A2N5NKH4"/>
<dbReference type="EMBL" id="QSSX01000001">
    <property type="protein sequence ID" value="RGM26440.1"/>
    <property type="molecule type" value="Genomic_DNA"/>
</dbReference>
<keyword evidence="15 19" id="KW-0472">Membrane</keyword>
<evidence type="ECO:0000256" key="5">
    <source>
        <dbReference type="ARBA" id="ARBA00010185"/>
    </source>
</evidence>
<dbReference type="EMBL" id="JAAIRY010000020">
    <property type="protein sequence ID" value="NSI65865.1"/>
    <property type="molecule type" value="Genomic_DNA"/>
</dbReference>
<evidence type="ECO:0000256" key="6">
    <source>
        <dbReference type="ARBA" id="ARBA00012487"/>
    </source>
</evidence>
<evidence type="ECO:0000313" key="26">
    <source>
        <dbReference type="EMBL" id="NSI58000.1"/>
    </source>
</evidence>
<organism evidence="23 42">
    <name type="scientific">Mediterraneibacter gnavus</name>
    <name type="common">Ruminococcus gnavus</name>
    <dbReference type="NCBI Taxonomy" id="33038"/>
    <lineage>
        <taxon>Bacteria</taxon>
        <taxon>Bacillati</taxon>
        <taxon>Bacillota</taxon>
        <taxon>Clostridia</taxon>
        <taxon>Lachnospirales</taxon>
        <taxon>Lachnospiraceae</taxon>
        <taxon>Mediterraneibacter</taxon>
    </lineage>
</organism>
<evidence type="ECO:0000313" key="22">
    <source>
        <dbReference type="EMBL" id="MDB8685199.1"/>
    </source>
</evidence>
<dbReference type="EMBL" id="JAAIRM010000001">
    <property type="protein sequence ID" value="NSI17883.1"/>
    <property type="molecule type" value="Genomic_DNA"/>
</dbReference>
<dbReference type="RefSeq" id="WP_004844600.1">
    <property type="nucleotide sequence ID" value="NZ_AP031446.1"/>
</dbReference>
<reference evidence="24" key="5">
    <citation type="submission" date="2022-12" db="EMBL/GenBank/DDBJ databases">
        <title>Genome of R. gnavus strain RSHDN_120.</title>
        <authorList>
            <person name="Abdugheni R."/>
        </authorList>
    </citation>
    <scope>NUCLEOTIDE SEQUENCE</scope>
    <source>
        <strain evidence="24">RSHDN_120</strain>
    </source>
</reference>
<dbReference type="Proteomes" id="UP001296580">
    <property type="component" value="Unassembled WGS sequence"/>
</dbReference>
<accession>A0A2N5NKH4</accession>
<evidence type="ECO:0000313" key="28">
    <source>
        <dbReference type="EMBL" id="RGM26440.1"/>
    </source>
</evidence>
<dbReference type="EMBL" id="JAJBNC010000014">
    <property type="protein sequence ID" value="MCB5493994.1"/>
    <property type="molecule type" value="Genomic_DNA"/>
</dbReference>
<evidence type="ECO:0000256" key="11">
    <source>
        <dbReference type="ARBA" id="ARBA00022692"/>
    </source>
</evidence>
<dbReference type="STRING" id="33038.GCA_900067245_00745"/>
<feature type="transmembrane region" description="Helical" evidence="19">
    <location>
        <begin position="51"/>
        <end position="68"/>
    </location>
</feature>
<dbReference type="EMBL" id="QSIR01000011">
    <property type="protein sequence ID" value="RHD06191.1"/>
    <property type="molecule type" value="Genomic_DNA"/>
</dbReference>
<dbReference type="EMBL" id="JAPZEG010000001">
    <property type="protein sequence ID" value="MDE1202023.1"/>
    <property type="molecule type" value="Genomic_DNA"/>
</dbReference>
<evidence type="ECO:0000313" key="40">
    <source>
        <dbReference type="Proteomes" id="UP000285697"/>
    </source>
</evidence>
<dbReference type="Proteomes" id="UP001211731">
    <property type="component" value="Unassembled WGS sequence"/>
</dbReference>
<dbReference type="EMBL" id="QRIS01000006">
    <property type="protein sequence ID" value="RHG86532.1"/>
    <property type="molecule type" value="Genomic_DNA"/>
</dbReference>
<evidence type="ECO:0000313" key="35">
    <source>
        <dbReference type="Proteomes" id="UP000260808"/>
    </source>
</evidence>
<dbReference type="Pfam" id="PF01148">
    <property type="entry name" value="CTP_transf_1"/>
    <property type="match status" value="1"/>
</dbReference>
<keyword evidence="17" id="KW-1208">Phospholipid metabolism</keyword>
<dbReference type="Proteomes" id="UP000284472">
    <property type="component" value="Unassembled WGS sequence"/>
</dbReference>
<dbReference type="Proteomes" id="UP001296581">
    <property type="component" value="Unassembled WGS sequence"/>
</dbReference>
<dbReference type="Proteomes" id="UP000260808">
    <property type="component" value="Unassembled WGS sequence"/>
</dbReference>
<evidence type="ECO:0000256" key="15">
    <source>
        <dbReference type="ARBA" id="ARBA00023136"/>
    </source>
</evidence>
<evidence type="ECO:0000256" key="18">
    <source>
        <dbReference type="RuleBase" id="RU003938"/>
    </source>
</evidence>
<dbReference type="EMBL" id="QRLN01000004">
    <property type="protein sequence ID" value="RHJ14718.1"/>
    <property type="molecule type" value="Genomic_DNA"/>
</dbReference>
<keyword evidence="14" id="KW-0443">Lipid metabolism</keyword>
<keyword evidence="16" id="KW-0594">Phospholipid biosynthesis</keyword>
<keyword evidence="13 19" id="KW-1133">Transmembrane helix</keyword>
<dbReference type="UniPathway" id="UPA00557">
    <property type="reaction ID" value="UER00614"/>
</dbReference>
<dbReference type="PANTHER" id="PTHR46382:SF1">
    <property type="entry name" value="PHOSPHATIDATE CYTIDYLYLTRANSFERASE"/>
    <property type="match status" value="1"/>
</dbReference>
<comment type="caution">
    <text evidence="23">The sequence shown here is derived from an EMBL/GenBank/DDBJ whole genome shotgun (WGS) entry which is preliminary data.</text>
</comment>
<dbReference type="EMBL" id="JAQMLR010000001">
    <property type="protein sequence ID" value="MDB8737233.1"/>
    <property type="molecule type" value="Genomic_DNA"/>
</dbReference>
<comment type="catalytic activity">
    <reaction evidence="1 18">
        <text>a 1,2-diacyl-sn-glycero-3-phosphate + CTP + H(+) = a CDP-1,2-diacyl-sn-glycerol + diphosphate</text>
        <dbReference type="Rhea" id="RHEA:16229"/>
        <dbReference type="ChEBI" id="CHEBI:15378"/>
        <dbReference type="ChEBI" id="CHEBI:33019"/>
        <dbReference type="ChEBI" id="CHEBI:37563"/>
        <dbReference type="ChEBI" id="CHEBI:58332"/>
        <dbReference type="ChEBI" id="CHEBI:58608"/>
        <dbReference type="EC" id="2.7.7.41"/>
    </reaction>
</comment>
<feature type="transmembrane region" description="Helical" evidence="19">
    <location>
        <begin position="108"/>
        <end position="126"/>
    </location>
</feature>
<keyword evidence="8" id="KW-1003">Cell membrane</keyword>
<evidence type="ECO:0000313" key="20">
    <source>
        <dbReference type="EMBL" id="MCB5493994.1"/>
    </source>
</evidence>
<evidence type="ECO:0000313" key="38">
    <source>
        <dbReference type="Proteomes" id="UP000283992"/>
    </source>
</evidence>
<evidence type="ECO:0000313" key="24">
    <source>
        <dbReference type="EMBL" id="MDE1202023.1"/>
    </source>
</evidence>
<dbReference type="Proteomes" id="UP000285697">
    <property type="component" value="Unassembled WGS sequence"/>
</dbReference>
<dbReference type="Proteomes" id="UP001297370">
    <property type="component" value="Unassembled WGS sequence"/>
</dbReference>
<dbReference type="Proteomes" id="UP001149331">
    <property type="component" value="Unassembled WGS sequence"/>
</dbReference>
<protein>
    <recommendedName>
        <fullName evidence="7 18">Phosphatidate cytidylyltransferase</fullName>
        <ecNumber evidence="6 18">2.7.7.41</ecNumber>
    </recommendedName>
</protein>
<keyword evidence="9" id="KW-0444">Lipid biosynthesis</keyword>
<dbReference type="Proteomes" id="UP001297422">
    <property type="component" value="Unassembled WGS sequence"/>
</dbReference>
<dbReference type="EMBL" id="QRWQ01000002">
    <property type="protein sequence ID" value="RGT41133.1"/>
    <property type="molecule type" value="Genomic_DNA"/>
</dbReference>
<evidence type="ECO:0000256" key="13">
    <source>
        <dbReference type="ARBA" id="ARBA00022989"/>
    </source>
</evidence>
<dbReference type="Proteomes" id="UP001212160">
    <property type="component" value="Unassembled WGS sequence"/>
</dbReference>
<gene>
    <name evidence="34" type="ORF">DW142_04495</name>
    <name evidence="33" type="ORF">DW243_04635</name>
    <name evidence="32" type="ORF">DW270_07970</name>
    <name evidence="31" type="ORF">DW812_08825</name>
    <name evidence="30" type="ORF">DWX36_02270</name>
    <name evidence="29" type="ORF">DWY88_01350</name>
    <name evidence="28" type="ORF">DXC31_00885</name>
    <name evidence="25" type="ORF">G4958_00630</name>
    <name evidence="27" type="ORF">G4981_11350</name>
    <name evidence="26" type="ORF">G4993_06240</name>
    <name evidence="21" type="ORF">LIQ08_01510</name>
    <name evidence="20" type="ORF">LIQ10_09615</name>
    <name evidence="24" type="ORF">O4N78_00250</name>
    <name evidence="23" type="ORF">PNU63_00230</name>
    <name evidence="22" type="ORF">PNW85_00665</name>
</gene>
<evidence type="ECO:0000256" key="9">
    <source>
        <dbReference type="ARBA" id="ARBA00022516"/>
    </source>
</evidence>
<feature type="transmembrane region" description="Helical" evidence="19">
    <location>
        <begin position="180"/>
        <end position="199"/>
    </location>
</feature>
<evidence type="ECO:0000256" key="4">
    <source>
        <dbReference type="ARBA" id="ARBA00005189"/>
    </source>
</evidence>
<dbReference type="InterPro" id="IPR000374">
    <property type="entry name" value="PC_trans"/>
</dbReference>
<dbReference type="EMBL" id="JAJBOM010000001">
    <property type="protein sequence ID" value="MCB5617846.1"/>
    <property type="molecule type" value="Genomic_DNA"/>
</dbReference>
<dbReference type="EC" id="2.7.7.41" evidence="6 18"/>
<dbReference type="GO" id="GO:0016024">
    <property type="term" value="P:CDP-diacylglycerol biosynthetic process"/>
    <property type="evidence" value="ECO:0007669"/>
    <property type="project" value="UniProtKB-UniPathway"/>
</dbReference>